<dbReference type="PANTHER" id="PTHR43532:SF1">
    <property type="entry name" value="GLUCOSE-1-PHOSPHATE THYMIDYLYLTRANSFERASE 1"/>
    <property type="match status" value="1"/>
</dbReference>
<dbReference type="Gene3D" id="3.90.550.10">
    <property type="entry name" value="Spore Coat Polysaccharide Biosynthesis Protein SpsA, Chain A"/>
    <property type="match status" value="1"/>
</dbReference>
<dbReference type="EC" id="2.7.7.24" evidence="3"/>
<dbReference type="AlphaFoldDB" id="A0A7H1VL17"/>
<evidence type="ECO:0000256" key="7">
    <source>
        <dbReference type="ARBA" id="ARBA00022723"/>
    </source>
</evidence>
<dbReference type="GO" id="GO:0046872">
    <property type="term" value="F:metal ion binding"/>
    <property type="evidence" value="ECO:0007669"/>
    <property type="project" value="UniProtKB-KW"/>
</dbReference>
<evidence type="ECO:0000256" key="3">
    <source>
        <dbReference type="ARBA" id="ARBA00012461"/>
    </source>
</evidence>
<dbReference type="RefSeq" id="WP_171003521.1">
    <property type="nucleotide sequence ID" value="NZ_CP061336.1"/>
</dbReference>
<sequence>MDDDIIGIIPSGGLGKRMKPFRAFKELTTVGSRIYESNGEMREIPKVLGEYTIENMVRAGVSNLVIVINENKSELLRFYGNGSQYKTNIVYACQDMDSDLYGMPVAFEEAYPWIRNKTVFMGMPDTIVLPFECFEVLYDVHKENKSDLTLGVFPTDNPQSLAPVEYDLKTKRVLKIYDKPKEIDINNTWNIAIWSKRFTELIHEYYCEELSKVQDKKEIILSDIFNLAIHRNFEVFCHFFAEGQCFDLGNIKEYNSTKLMVENSSLLYRNSVV</sequence>
<dbReference type="KEGG" id="rher:EHE19_014480"/>
<evidence type="ECO:0000259" key="12">
    <source>
        <dbReference type="Pfam" id="PF00483"/>
    </source>
</evidence>
<keyword evidence="8" id="KW-0460">Magnesium</keyword>
<evidence type="ECO:0000256" key="10">
    <source>
        <dbReference type="ARBA" id="ARBA00032598"/>
    </source>
</evidence>
<comment type="catalytic activity">
    <reaction evidence="11">
        <text>dTTP + alpha-D-glucose 1-phosphate + H(+) = dTDP-alpha-D-glucose + diphosphate</text>
        <dbReference type="Rhea" id="RHEA:15225"/>
        <dbReference type="ChEBI" id="CHEBI:15378"/>
        <dbReference type="ChEBI" id="CHEBI:33019"/>
        <dbReference type="ChEBI" id="CHEBI:37568"/>
        <dbReference type="ChEBI" id="CHEBI:57477"/>
        <dbReference type="ChEBI" id="CHEBI:58601"/>
        <dbReference type="EC" id="2.7.7.24"/>
    </reaction>
</comment>
<evidence type="ECO:0000256" key="1">
    <source>
        <dbReference type="ARBA" id="ARBA00001946"/>
    </source>
</evidence>
<dbReference type="SUPFAM" id="SSF53448">
    <property type="entry name" value="Nucleotide-diphospho-sugar transferases"/>
    <property type="match status" value="1"/>
</dbReference>
<evidence type="ECO:0000313" key="14">
    <source>
        <dbReference type="Proteomes" id="UP000306409"/>
    </source>
</evidence>
<dbReference type="EMBL" id="CP061336">
    <property type="protein sequence ID" value="QNU66079.1"/>
    <property type="molecule type" value="Genomic_DNA"/>
</dbReference>
<feature type="domain" description="Nucleotidyl transferase" evidence="12">
    <location>
        <begin position="48"/>
        <end position="258"/>
    </location>
</feature>
<keyword evidence="5" id="KW-0808">Transferase</keyword>
<name>A0A7H1VL17_9FIRM</name>
<proteinExistence type="inferred from homology"/>
<keyword evidence="14" id="KW-1185">Reference proteome</keyword>
<evidence type="ECO:0000256" key="2">
    <source>
        <dbReference type="ARBA" id="ARBA00010480"/>
    </source>
</evidence>
<dbReference type="InterPro" id="IPR029044">
    <property type="entry name" value="Nucleotide-diphossugar_trans"/>
</dbReference>
<dbReference type="InterPro" id="IPR005907">
    <property type="entry name" value="G1P_thy_trans_s"/>
</dbReference>
<keyword evidence="7" id="KW-0479">Metal-binding</keyword>
<gene>
    <name evidence="13" type="ORF">EHE19_014480</name>
</gene>
<comment type="cofactor">
    <cofactor evidence="1">
        <name>Mg(2+)</name>
        <dbReference type="ChEBI" id="CHEBI:18420"/>
    </cofactor>
</comment>
<protein>
    <recommendedName>
        <fullName evidence="4">Glucose-1-phosphate thymidylyltransferase</fullName>
        <ecNumber evidence="3">2.7.7.24</ecNumber>
    </recommendedName>
    <alternativeName>
        <fullName evidence="10">dTDP-glucose pyrophosphorylase</fullName>
    </alternativeName>
    <alternativeName>
        <fullName evidence="9">dTDP-glucose synthase</fullName>
    </alternativeName>
</protein>
<keyword evidence="6" id="KW-0548">Nucleotidyltransferase</keyword>
<dbReference type="Proteomes" id="UP000306409">
    <property type="component" value="Chromosome"/>
</dbReference>
<dbReference type="InterPro" id="IPR005835">
    <property type="entry name" value="NTP_transferase_dom"/>
</dbReference>
<dbReference type="PANTHER" id="PTHR43532">
    <property type="entry name" value="GLUCOSE-1-PHOSPHATE THYMIDYLYLTRANSFERASE"/>
    <property type="match status" value="1"/>
</dbReference>
<accession>A0A7H1VL17</accession>
<evidence type="ECO:0000256" key="6">
    <source>
        <dbReference type="ARBA" id="ARBA00022695"/>
    </source>
</evidence>
<comment type="similarity">
    <text evidence="2">Belongs to the glucose-1-phosphate thymidylyltransferase family.</text>
</comment>
<evidence type="ECO:0000256" key="11">
    <source>
        <dbReference type="ARBA" id="ARBA00049336"/>
    </source>
</evidence>
<evidence type="ECO:0000256" key="5">
    <source>
        <dbReference type="ARBA" id="ARBA00022679"/>
    </source>
</evidence>
<dbReference type="Pfam" id="PF00483">
    <property type="entry name" value="NTP_transferase"/>
    <property type="match status" value="1"/>
</dbReference>
<evidence type="ECO:0000313" key="13">
    <source>
        <dbReference type="EMBL" id="QNU66079.1"/>
    </source>
</evidence>
<dbReference type="GO" id="GO:0008879">
    <property type="term" value="F:glucose-1-phosphate thymidylyltransferase activity"/>
    <property type="evidence" value="ECO:0007669"/>
    <property type="project" value="UniProtKB-EC"/>
</dbReference>
<evidence type="ECO:0000256" key="9">
    <source>
        <dbReference type="ARBA" id="ARBA00032492"/>
    </source>
</evidence>
<evidence type="ECO:0000256" key="8">
    <source>
        <dbReference type="ARBA" id="ARBA00022842"/>
    </source>
</evidence>
<evidence type="ECO:0000256" key="4">
    <source>
        <dbReference type="ARBA" id="ARBA00017654"/>
    </source>
</evidence>
<organism evidence="13 14">
    <name type="scientific">Ruminiclostridium herbifermentans</name>
    <dbReference type="NCBI Taxonomy" id="2488810"/>
    <lineage>
        <taxon>Bacteria</taxon>
        <taxon>Bacillati</taxon>
        <taxon>Bacillota</taxon>
        <taxon>Clostridia</taxon>
        <taxon>Eubacteriales</taxon>
        <taxon>Oscillospiraceae</taxon>
        <taxon>Ruminiclostridium</taxon>
    </lineage>
</organism>
<reference evidence="13 14" key="1">
    <citation type="submission" date="2020-09" db="EMBL/GenBank/DDBJ databases">
        <title>Characterization and genome sequencing of Ruminiclostridium sp. nov. MA18.</title>
        <authorList>
            <person name="Rettenmaier R."/>
            <person name="Kowollik M.-L."/>
            <person name="Liebl W."/>
            <person name="Zverlov V."/>
        </authorList>
    </citation>
    <scope>NUCLEOTIDE SEQUENCE [LARGE SCALE GENOMIC DNA]</scope>
    <source>
        <strain evidence="13 14">MA18</strain>
    </source>
</reference>